<evidence type="ECO:0000313" key="2">
    <source>
        <dbReference type="EMBL" id="MDG4475466.1"/>
    </source>
</evidence>
<dbReference type="Proteomes" id="UP001154240">
    <property type="component" value="Unassembled WGS sequence"/>
</dbReference>
<dbReference type="AlphaFoldDB" id="A0A9X4MFL9"/>
<keyword evidence="3" id="KW-1185">Reference proteome</keyword>
<sequence length="88" mass="9698">MSGLKAKMRHYFDAGALIVIFLTLILFVAALYFTGFTHDLLLEAGVFLVSVKLIVMSYKNNVAADNLHRELAEIRALIQAIQSKSGAN</sequence>
<protein>
    <submittedName>
        <fullName evidence="2">Uncharacterized protein</fullName>
    </submittedName>
</protein>
<gene>
    <name evidence="2" type="ORF">OLX77_04750</name>
</gene>
<reference evidence="2" key="2">
    <citation type="submission" date="2022-10" db="EMBL/GenBank/DDBJ databases">
        <authorList>
            <person name="Aronson H.S."/>
        </authorList>
    </citation>
    <scope>NUCLEOTIDE SEQUENCE</scope>
    <source>
        <strain evidence="2">RS19-109</strain>
    </source>
</reference>
<dbReference type="RefSeq" id="WP_307632439.1">
    <property type="nucleotide sequence ID" value="NZ_JAPHEH010000001.1"/>
</dbReference>
<organism evidence="2 3">
    <name type="scientific">Thiovibrio frasassiensis</name>
    <dbReference type="NCBI Taxonomy" id="2984131"/>
    <lineage>
        <taxon>Bacteria</taxon>
        <taxon>Pseudomonadati</taxon>
        <taxon>Thermodesulfobacteriota</taxon>
        <taxon>Desulfobulbia</taxon>
        <taxon>Desulfobulbales</taxon>
        <taxon>Thiovibrionaceae</taxon>
        <taxon>Thiovibrio</taxon>
    </lineage>
</organism>
<accession>A0A9X4MFL9</accession>
<keyword evidence="1" id="KW-0472">Membrane</keyword>
<dbReference type="EMBL" id="JAPHEH010000001">
    <property type="protein sequence ID" value="MDG4475466.1"/>
    <property type="molecule type" value="Genomic_DNA"/>
</dbReference>
<keyword evidence="1" id="KW-1133">Transmembrane helix</keyword>
<evidence type="ECO:0000256" key="1">
    <source>
        <dbReference type="SAM" id="Phobius"/>
    </source>
</evidence>
<reference evidence="2" key="1">
    <citation type="journal article" date="2022" name="bioRxiv">
        <title>Thiovibrio frasassiensisgen. nov., sp. nov., an autotrophic, elemental sulfur disproportionating bacterium isolated from sulfidic karst sediment, and proposal of Thiovibrionaceae fam. nov.</title>
        <authorList>
            <person name="Aronson H."/>
            <person name="Thomas C."/>
            <person name="Bhattacharyya M."/>
            <person name="Eckstein S."/>
            <person name="Jensen S."/>
            <person name="Barco R."/>
            <person name="Macalady J."/>
            <person name="Amend J."/>
        </authorList>
    </citation>
    <scope>NUCLEOTIDE SEQUENCE</scope>
    <source>
        <strain evidence="2">RS19-109</strain>
    </source>
</reference>
<name>A0A9X4MFL9_9BACT</name>
<comment type="caution">
    <text evidence="2">The sequence shown here is derived from an EMBL/GenBank/DDBJ whole genome shotgun (WGS) entry which is preliminary data.</text>
</comment>
<feature type="transmembrane region" description="Helical" evidence="1">
    <location>
        <begin position="12"/>
        <end position="34"/>
    </location>
</feature>
<evidence type="ECO:0000313" key="3">
    <source>
        <dbReference type="Proteomes" id="UP001154240"/>
    </source>
</evidence>
<keyword evidence="1" id="KW-0812">Transmembrane</keyword>
<proteinExistence type="predicted"/>